<dbReference type="AlphaFoldDB" id="A0A4W3IPE1"/>
<organism evidence="2 3">
    <name type="scientific">Callorhinchus milii</name>
    <name type="common">Ghost shark</name>
    <dbReference type="NCBI Taxonomy" id="7868"/>
    <lineage>
        <taxon>Eukaryota</taxon>
        <taxon>Metazoa</taxon>
        <taxon>Chordata</taxon>
        <taxon>Craniata</taxon>
        <taxon>Vertebrata</taxon>
        <taxon>Chondrichthyes</taxon>
        <taxon>Holocephali</taxon>
        <taxon>Chimaeriformes</taxon>
        <taxon>Callorhinchidae</taxon>
        <taxon>Callorhinchus</taxon>
    </lineage>
</organism>
<keyword evidence="1" id="KW-1133">Transmembrane helix</keyword>
<keyword evidence="1" id="KW-0812">Transmembrane</keyword>
<feature type="transmembrane region" description="Helical" evidence="1">
    <location>
        <begin position="12"/>
        <end position="30"/>
    </location>
</feature>
<evidence type="ECO:0000313" key="3">
    <source>
        <dbReference type="Proteomes" id="UP000314986"/>
    </source>
</evidence>
<dbReference type="Ensembl" id="ENSCMIT00000022938.1">
    <property type="protein sequence ID" value="ENSCMIP00000022550.1"/>
    <property type="gene ID" value="ENSCMIG00000010152.1"/>
</dbReference>
<sequence length="51" mass="5566">MEPPFTNLEVTFILLAFIMLTLFTLASIYSSPASEDPGTYGQILHSTAVCN</sequence>
<keyword evidence="1" id="KW-0472">Membrane</keyword>
<keyword evidence="3" id="KW-1185">Reference proteome</keyword>
<reference evidence="3" key="2">
    <citation type="journal article" date="2007" name="PLoS Biol.">
        <title>Survey sequencing and comparative analysis of the elephant shark (Callorhinchus milii) genome.</title>
        <authorList>
            <person name="Venkatesh B."/>
            <person name="Kirkness E.F."/>
            <person name="Loh Y.H."/>
            <person name="Halpern A.L."/>
            <person name="Lee A.P."/>
            <person name="Johnson J."/>
            <person name="Dandona N."/>
            <person name="Viswanathan L.D."/>
            <person name="Tay A."/>
            <person name="Venter J.C."/>
            <person name="Strausberg R.L."/>
            <person name="Brenner S."/>
        </authorList>
    </citation>
    <scope>NUCLEOTIDE SEQUENCE [LARGE SCALE GENOMIC DNA]</scope>
</reference>
<reference evidence="2" key="5">
    <citation type="submission" date="2025-09" db="UniProtKB">
        <authorList>
            <consortium name="Ensembl"/>
        </authorList>
    </citation>
    <scope>IDENTIFICATION</scope>
</reference>
<dbReference type="InParanoid" id="A0A4W3IPE1"/>
<proteinExistence type="predicted"/>
<evidence type="ECO:0000256" key="1">
    <source>
        <dbReference type="SAM" id="Phobius"/>
    </source>
</evidence>
<evidence type="ECO:0000313" key="2">
    <source>
        <dbReference type="Ensembl" id="ENSCMIP00000022550.1"/>
    </source>
</evidence>
<reference evidence="3" key="1">
    <citation type="journal article" date="2006" name="Science">
        <title>Ancient noncoding elements conserved in the human genome.</title>
        <authorList>
            <person name="Venkatesh B."/>
            <person name="Kirkness E.F."/>
            <person name="Loh Y.H."/>
            <person name="Halpern A.L."/>
            <person name="Lee A.P."/>
            <person name="Johnson J."/>
            <person name="Dandona N."/>
            <person name="Viswanathan L.D."/>
            <person name="Tay A."/>
            <person name="Venter J.C."/>
            <person name="Strausberg R.L."/>
            <person name="Brenner S."/>
        </authorList>
    </citation>
    <scope>NUCLEOTIDE SEQUENCE [LARGE SCALE GENOMIC DNA]</scope>
</reference>
<reference evidence="3" key="3">
    <citation type="journal article" date="2014" name="Nature">
        <title>Elephant shark genome provides unique insights into gnathostome evolution.</title>
        <authorList>
            <consortium name="International Elephant Shark Genome Sequencing Consortium"/>
            <person name="Venkatesh B."/>
            <person name="Lee A.P."/>
            <person name="Ravi V."/>
            <person name="Maurya A.K."/>
            <person name="Lian M.M."/>
            <person name="Swann J.B."/>
            <person name="Ohta Y."/>
            <person name="Flajnik M.F."/>
            <person name="Sutoh Y."/>
            <person name="Kasahara M."/>
            <person name="Hoon S."/>
            <person name="Gangu V."/>
            <person name="Roy S.W."/>
            <person name="Irimia M."/>
            <person name="Korzh V."/>
            <person name="Kondrychyn I."/>
            <person name="Lim Z.W."/>
            <person name="Tay B.H."/>
            <person name="Tohari S."/>
            <person name="Kong K.W."/>
            <person name="Ho S."/>
            <person name="Lorente-Galdos B."/>
            <person name="Quilez J."/>
            <person name="Marques-Bonet T."/>
            <person name="Raney B.J."/>
            <person name="Ingham P.W."/>
            <person name="Tay A."/>
            <person name="Hillier L.W."/>
            <person name="Minx P."/>
            <person name="Boehm T."/>
            <person name="Wilson R.K."/>
            <person name="Brenner S."/>
            <person name="Warren W.C."/>
        </authorList>
    </citation>
    <scope>NUCLEOTIDE SEQUENCE [LARGE SCALE GENOMIC DNA]</scope>
</reference>
<accession>A0A4W3IPE1</accession>
<reference evidence="2" key="4">
    <citation type="submission" date="2025-08" db="UniProtKB">
        <authorList>
            <consortium name="Ensembl"/>
        </authorList>
    </citation>
    <scope>IDENTIFICATION</scope>
</reference>
<dbReference type="Proteomes" id="UP000314986">
    <property type="component" value="Unassembled WGS sequence"/>
</dbReference>
<protein>
    <submittedName>
        <fullName evidence="2">Small integral membrane protein 31</fullName>
    </submittedName>
</protein>
<name>A0A4W3IPE1_CALMI</name>